<proteinExistence type="predicted"/>
<reference evidence="2" key="1">
    <citation type="submission" date="2021-07" db="EMBL/GenBank/DDBJ databases">
        <authorList>
            <person name="Catto M.A."/>
            <person name="Jacobson A."/>
            <person name="Kennedy G."/>
            <person name="Labadie P."/>
            <person name="Hunt B.G."/>
            <person name="Srinivasan R."/>
        </authorList>
    </citation>
    <scope>NUCLEOTIDE SEQUENCE</scope>
    <source>
        <strain evidence="2">PL_HMW_Pooled</strain>
        <tissue evidence="2">Head</tissue>
    </source>
</reference>
<sequence>MLRALVFWVDDQKTSVVDIGAVPECDRDAGKVTKVVWQDGASYPAQVLKISKCPKTLHNAEENFLKKYNSLSEDSKRQSKQPLNPTVATAIQVARSLGERVELPPQQAAEKSAISKQRRMDNANVKEVESTSDELALKSCNVSHAKRNLMSAGFDSTPVKASGRDAPSQDCEEASPDKTCQTPLKEIDSDACERCKSLTARINPATVEFLLSLNRFCNLAPVSPSLDSSMCAGSSVSLSEGSQLQPLIVESGHKKVELSSGSGLFVKKASKSKAVFSAGGDPEKLTREILCVLYGEKLRQPGISALGNGKKKLGIGETDLQNIYSFVCRNSKVTDRKDKKDGELPDFTFNSFIKVVNKKLKSAGRDRANGSIFELECSYLNSSELLRPRSYCKNFRSIS</sequence>
<gene>
    <name evidence="2" type="ORF">KUF71_001168</name>
</gene>
<evidence type="ECO:0000313" key="2">
    <source>
        <dbReference type="EMBL" id="KAK3920618.1"/>
    </source>
</evidence>
<dbReference type="EMBL" id="JAHWGI010001009">
    <property type="protein sequence ID" value="KAK3920618.1"/>
    <property type="molecule type" value="Genomic_DNA"/>
</dbReference>
<accession>A0AAE1HGC1</accession>
<protein>
    <submittedName>
        <fullName evidence="2">ATPase synthesis protein 25, mitochondrial</fullName>
    </submittedName>
</protein>
<evidence type="ECO:0000256" key="1">
    <source>
        <dbReference type="SAM" id="MobiDB-lite"/>
    </source>
</evidence>
<reference evidence="2" key="2">
    <citation type="journal article" date="2023" name="BMC Genomics">
        <title>Pest status, molecular evolution, and epigenetic factors derived from the genome assembly of Frankliniella fusca, a thysanopteran phytovirus vector.</title>
        <authorList>
            <person name="Catto M.A."/>
            <person name="Labadie P.E."/>
            <person name="Jacobson A.L."/>
            <person name="Kennedy G.G."/>
            <person name="Srinivasan R."/>
            <person name="Hunt B.G."/>
        </authorList>
    </citation>
    <scope>NUCLEOTIDE SEQUENCE</scope>
    <source>
        <strain evidence="2">PL_HMW_Pooled</strain>
    </source>
</reference>
<name>A0AAE1HGC1_9NEOP</name>
<evidence type="ECO:0000313" key="3">
    <source>
        <dbReference type="Proteomes" id="UP001219518"/>
    </source>
</evidence>
<organism evidence="2 3">
    <name type="scientific">Frankliniella fusca</name>
    <dbReference type="NCBI Taxonomy" id="407009"/>
    <lineage>
        <taxon>Eukaryota</taxon>
        <taxon>Metazoa</taxon>
        <taxon>Ecdysozoa</taxon>
        <taxon>Arthropoda</taxon>
        <taxon>Hexapoda</taxon>
        <taxon>Insecta</taxon>
        <taxon>Pterygota</taxon>
        <taxon>Neoptera</taxon>
        <taxon>Paraneoptera</taxon>
        <taxon>Thysanoptera</taxon>
        <taxon>Terebrantia</taxon>
        <taxon>Thripoidea</taxon>
        <taxon>Thripidae</taxon>
        <taxon>Frankliniella</taxon>
    </lineage>
</organism>
<feature type="region of interest" description="Disordered" evidence="1">
    <location>
        <begin position="153"/>
        <end position="178"/>
    </location>
</feature>
<keyword evidence="3" id="KW-1185">Reference proteome</keyword>
<dbReference type="AlphaFoldDB" id="A0AAE1HGC1"/>
<dbReference type="Proteomes" id="UP001219518">
    <property type="component" value="Unassembled WGS sequence"/>
</dbReference>
<comment type="caution">
    <text evidence="2">The sequence shown here is derived from an EMBL/GenBank/DDBJ whole genome shotgun (WGS) entry which is preliminary data.</text>
</comment>